<evidence type="ECO:0000313" key="1">
    <source>
        <dbReference type="EMBL" id="RNA21470.1"/>
    </source>
</evidence>
<proteinExistence type="predicted"/>
<dbReference type="Proteomes" id="UP000276133">
    <property type="component" value="Unassembled WGS sequence"/>
</dbReference>
<comment type="caution">
    <text evidence="1">The sequence shown here is derived from an EMBL/GenBank/DDBJ whole genome shotgun (WGS) entry which is preliminary data.</text>
</comment>
<protein>
    <submittedName>
        <fullName evidence="1">Uncharacterized protein</fullName>
    </submittedName>
</protein>
<dbReference type="AlphaFoldDB" id="A0A3M7RD61"/>
<accession>A0A3M7RD61</accession>
<keyword evidence="2" id="KW-1185">Reference proteome</keyword>
<name>A0A3M7RD61_BRAPC</name>
<organism evidence="1 2">
    <name type="scientific">Brachionus plicatilis</name>
    <name type="common">Marine rotifer</name>
    <name type="synonym">Brachionus muelleri</name>
    <dbReference type="NCBI Taxonomy" id="10195"/>
    <lineage>
        <taxon>Eukaryota</taxon>
        <taxon>Metazoa</taxon>
        <taxon>Spiralia</taxon>
        <taxon>Gnathifera</taxon>
        <taxon>Rotifera</taxon>
        <taxon>Eurotatoria</taxon>
        <taxon>Monogononta</taxon>
        <taxon>Pseudotrocha</taxon>
        <taxon>Ploima</taxon>
        <taxon>Brachionidae</taxon>
        <taxon>Brachionus</taxon>
    </lineage>
</organism>
<gene>
    <name evidence="1" type="ORF">BpHYR1_007886</name>
</gene>
<reference evidence="1 2" key="1">
    <citation type="journal article" date="2018" name="Sci. Rep.">
        <title>Genomic signatures of local adaptation to the degree of environmental predictability in rotifers.</title>
        <authorList>
            <person name="Franch-Gras L."/>
            <person name="Hahn C."/>
            <person name="Garcia-Roger E.M."/>
            <person name="Carmona M.J."/>
            <person name="Serra M."/>
            <person name="Gomez A."/>
        </authorList>
    </citation>
    <scope>NUCLEOTIDE SEQUENCE [LARGE SCALE GENOMIC DNA]</scope>
    <source>
        <strain evidence="1">HYR1</strain>
    </source>
</reference>
<evidence type="ECO:0000313" key="2">
    <source>
        <dbReference type="Proteomes" id="UP000276133"/>
    </source>
</evidence>
<sequence length="70" mass="8236">MNAVFMSFRNKSAKAGIFYRENKTFQLYLSKLNPEFNLLVVSSKKTSEDFTHEEEIYFKKKLSFASLLTE</sequence>
<dbReference type="EMBL" id="REGN01003659">
    <property type="protein sequence ID" value="RNA21470.1"/>
    <property type="molecule type" value="Genomic_DNA"/>
</dbReference>